<protein>
    <recommendedName>
        <fullName evidence="3">ADP-ribosylglycohydrolase</fullName>
    </recommendedName>
</protein>
<dbReference type="RefSeq" id="WP_338684591.1">
    <property type="nucleotide sequence ID" value="NZ_AP024702.1"/>
</dbReference>
<keyword evidence="2" id="KW-1185">Reference proteome</keyword>
<dbReference type="Pfam" id="PF03747">
    <property type="entry name" value="ADP_ribosyl_GH"/>
    <property type="match status" value="1"/>
</dbReference>
<accession>A0ABN6H8Z1</accession>
<proteinExistence type="predicted"/>
<reference evidence="1 2" key="1">
    <citation type="submission" date="2021-06" db="EMBL/GenBank/DDBJ databases">
        <title>Complete genome of Haloferula helveola possessing various polysaccharide degrading enzymes.</title>
        <authorList>
            <person name="Takami H."/>
            <person name="Huang C."/>
            <person name="Hamasaki K."/>
        </authorList>
    </citation>
    <scope>NUCLEOTIDE SEQUENCE [LARGE SCALE GENOMIC DNA]</scope>
    <source>
        <strain evidence="1 2">CN-1</strain>
    </source>
</reference>
<evidence type="ECO:0000313" key="2">
    <source>
        <dbReference type="Proteomes" id="UP001374893"/>
    </source>
</evidence>
<dbReference type="EMBL" id="AP024702">
    <property type="protein sequence ID" value="BCX48398.1"/>
    <property type="molecule type" value="Genomic_DNA"/>
</dbReference>
<dbReference type="SUPFAM" id="SSF101478">
    <property type="entry name" value="ADP-ribosylglycohydrolase"/>
    <property type="match status" value="1"/>
</dbReference>
<evidence type="ECO:0008006" key="3">
    <source>
        <dbReference type="Google" id="ProtNLM"/>
    </source>
</evidence>
<name>A0ABN6H8Z1_9BACT</name>
<dbReference type="InterPro" id="IPR050792">
    <property type="entry name" value="ADP-ribosylglycohydrolase"/>
</dbReference>
<dbReference type="InterPro" id="IPR005502">
    <property type="entry name" value="Ribosyl_crysJ1"/>
</dbReference>
<gene>
    <name evidence="1" type="ORF">HAHE_23060</name>
</gene>
<dbReference type="InterPro" id="IPR036705">
    <property type="entry name" value="Ribosyl_crysJ1_sf"/>
</dbReference>
<evidence type="ECO:0000313" key="1">
    <source>
        <dbReference type="EMBL" id="BCX48398.1"/>
    </source>
</evidence>
<sequence>MSSNAFLGSRVADAVAMPVHWYYDREALQRDYGPIDGYQAPRNPHPDSILWRSTYVALNSDGDILRDQARYWGQRGIHYHQFLEAGENTLNFRLATELVRWSTERGGYDPDRWLERYVEVMLTQGWHRDTYVEEYHRGFFTRYAQGKALRKCSIRDEHIGGLAQVPALFSLLDDLPLDEKRRIVREHVGLTHAHANVLRAADTLCRLLHRIHEGVGLREAILSEAGDWISTRKCEKWATQPDEHVVGQRFSPACYIDQAMPAALFLAWKCHDDFDRGIIANAMVGGDNCHRGAVVGALLGAACGIHPRWIEGLHQPPEPAAAS</sequence>
<dbReference type="Gene3D" id="1.10.4080.10">
    <property type="entry name" value="ADP-ribosylation/Crystallin J1"/>
    <property type="match status" value="1"/>
</dbReference>
<dbReference type="Proteomes" id="UP001374893">
    <property type="component" value="Chromosome"/>
</dbReference>
<dbReference type="PANTHER" id="PTHR16222:SF34">
    <property type="entry name" value="ADP-RIBOSYLGLYCOHYDROLASE"/>
    <property type="match status" value="1"/>
</dbReference>
<organism evidence="1 2">
    <name type="scientific">Haloferula helveola</name>
    <dbReference type="NCBI Taxonomy" id="490095"/>
    <lineage>
        <taxon>Bacteria</taxon>
        <taxon>Pseudomonadati</taxon>
        <taxon>Verrucomicrobiota</taxon>
        <taxon>Verrucomicrobiia</taxon>
        <taxon>Verrucomicrobiales</taxon>
        <taxon>Verrucomicrobiaceae</taxon>
        <taxon>Haloferula</taxon>
    </lineage>
</organism>
<dbReference type="PANTHER" id="PTHR16222">
    <property type="entry name" value="ADP-RIBOSYLGLYCOHYDROLASE"/>
    <property type="match status" value="1"/>
</dbReference>